<evidence type="ECO:0000256" key="1">
    <source>
        <dbReference type="SAM" id="MobiDB-lite"/>
    </source>
</evidence>
<feature type="region of interest" description="Disordered" evidence="1">
    <location>
        <begin position="1"/>
        <end position="29"/>
    </location>
</feature>
<evidence type="ECO:0000313" key="3">
    <source>
        <dbReference type="Proteomes" id="UP000272117"/>
    </source>
</evidence>
<keyword evidence="3" id="KW-1185">Reference proteome</keyword>
<evidence type="ECO:0000313" key="2">
    <source>
        <dbReference type="EMBL" id="RNI24105.1"/>
    </source>
</evidence>
<name>A0A3M9MFY7_9BACT</name>
<reference evidence="2 3" key="1">
    <citation type="submission" date="2018-11" db="EMBL/GenBank/DDBJ databases">
        <title>Rufibacter latericius sp. nov., isolated from water in Baiyang Lake.</title>
        <authorList>
            <person name="Yang Y."/>
        </authorList>
    </citation>
    <scope>NUCLEOTIDE SEQUENCE [LARGE SCALE GENOMIC DNA]</scope>
    <source>
        <strain evidence="2 3">R-22-1c-1</strain>
    </source>
</reference>
<dbReference type="Proteomes" id="UP000272117">
    <property type="component" value="Unassembled WGS sequence"/>
</dbReference>
<feature type="compositionally biased region" description="Basic residues" evidence="1">
    <location>
        <begin position="11"/>
        <end position="20"/>
    </location>
</feature>
<dbReference type="Pfam" id="PF19514">
    <property type="entry name" value="MobC_2"/>
    <property type="match status" value="1"/>
</dbReference>
<dbReference type="InterPro" id="IPR045788">
    <property type="entry name" value="MobC_2"/>
</dbReference>
<dbReference type="AlphaFoldDB" id="A0A3M9MFY7"/>
<feature type="compositionally biased region" description="Basic and acidic residues" evidence="1">
    <location>
        <begin position="1"/>
        <end position="10"/>
    </location>
</feature>
<accession>A0A3M9MFY7</accession>
<protein>
    <recommendedName>
        <fullName evidence="4">Plasmid mobilization relaxosome protein MobC</fullName>
    </recommendedName>
</protein>
<dbReference type="EMBL" id="RJJD01000013">
    <property type="protein sequence ID" value="RNI24105.1"/>
    <property type="molecule type" value="Genomic_DNA"/>
</dbReference>
<proteinExistence type="predicted"/>
<dbReference type="RefSeq" id="WP_123128192.1">
    <property type="nucleotide sequence ID" value="NZ_RJJD01000013.1"/>
</dbReference>
<dbReference type="OrthoDB" id="950459at2"/>
<organism evidence="2 3">
    <name type="scientific">Rufibacter latericius</name>
    <dbReference type="NCBI Taxonomy" id="2487040"/>
    <lineage>
        <taxon>Bacteria</taxon>
        <taxon>Pseudomonadati</taxon>
        <taxon>Bacteroidota</taxon>
        <taxon>Cytophagia</taxon>
        <taxon>Cytophagales</taxon>
        <taxon>Hymenobacteraceae</taxon>
        <taxon>Rufibacter</taxon>
    </lineage>
</organism>
<evidence type="ECO:0008006" key="4">
    <source>
        <dbReference type="Google" id="ProtNLM"/>
    </source>
</evidence>
<gene>
    <name evidence="2" type="ORF">EFB08_17170</name>
</gene>
<comment type="caution">
    <text evidence="2">The sequence shown here is derived from an EMBL/GenBank/DDBJ whole genome shotgun (WGS) entry which is preliminary data.</text>
</comment>
<sequence length="146" mass="17037">MEKEEKPLEKKKGRGGRKPKPPQDLASEEIKFRVTEKDYKKLDDWFRQSAYRHKSEMYHDLMFHQKLALRDSTNVLLATEMQHLVREIKAIGTNYNQVVKKINSLTDGRPVPPEVAKLVELTAQLGKAQSEFHALLLQLREKWLQG</sequence>